<reference evidence="3" key="1">
    <citation type="submission" date="2015-06" db="EMBL/GenBank/DDBJ databases">
        <title>Expansion of signal transduction pathways in fungi by whole-genome duplication.</title>
        <authorList>
            <consortium name="DOE Joint Genome Institute"/>
            <person name="Corrochano L.M."/>
            <person name="Kuo A."/>
            <person name="Marcet-Houben M."/>
            <person name="Polaino S."/>
            <person name="Salamov A."/>
            <person name="Villalobos J.M."/>
            <person name="Alvarez M.I."/>
            <person name="Avalos J."/>
            <person name="Benito E.P."/>
            <person name="Benoit I."/>
            <person name="Burger G."/>
            <person name="Camino L.P."/>
            <person name="Canovas D."/>
            <person name="Cerda-Olmedo E."/>
            <person name="Cheng J.-F."/>
            <person name="Dominguez A."/>
            <person name="Elias M."/>
            <person name="Eslava A.P."/>
            <person name="Glaser F."/>
            <person name="Grimwood J."/>
            <person name="Gutierrez G."/>
            <person name="Heitman J."/>
            <person name="Henrissat B."/>
            <person name="Iturriaga E.A."/>
            <person name="Lang B.F."/>
            <person name="Lavin J.L."/>
            <person name="Lee S."/>
            <person name="Li W."/>
            <person name="Lindquist E."/>
            <person name="Lopez-Garcia S."/>
            <person name="Luque E.M."/>
            <person name="Marcos A.T."/>
            <person name="Martin J."/>
            <person name="McCluskey K."/>
            <person name="Medina H.R."/>
            <person name="Miralles-Duran A."/>
            <person name="Miyazaki A."/>
            <person name="Munoz-Torres E."/>
            <person name="Oguiza J.A."/>
            <person name="Ohm R."/>
            <person name="Olmedo M."/>
            <person name="Orejas M."/>
            <person name="Ortiz-Castellanos L."/>
            <person name="Pisabarro A.G."/>
            <person name="Rodriguez-Romero J."/>
            <person name="Ruiz-Herrera J."/>
            <person name="Ruiz-Vazquez R."/>
            <person name="Sanz C."/>
            <person name="Schackwitz W."/>
            <person name="Schmutz J."/>
            <person name="Shahriari M."/>
            <person name="Shelest E."/>
            <person name="Silva-Franco F."/>
            <person name="Soanes D."/>
            <person name="Syed K."/>
            <person name="Tagua V.G."/>
            <person name="Talbot N.J."/>
            <person name="Thon M."/>
            <person name="De vries R.P."/>
            <person name="Wiebenga A."/>
            <person name="Yadav J.S."/>
            <person name="Braun E.L."/>
            <person name="Baker S."/>
            <person name="Garre V."/>
            <person name="Horwitz B."/>
            <person name="Torres-Martinez S."/>
            <person name="Idnurm A."/>
            <person name="Herrera-Estrella A."/>
            <person name="Gabaldon T."/>
            <person name="Grigoriev I.V."/>
        </authorList>
    </citation>
    <scope>NUCLEOTIDE SEQUENCE [LARGE SCALE GENOMIC DNA]</scope>
    <source>
        <strain evidence="3">NRRL 1555(-)</strain>
    </source>
</reference>
<organism evidence="2 3">
    <name type="scientific">Phycomyces blakesleeanus (strain ATCC 8743b / DSM 1359 / FGSC 10004 / NBRC 33097 / NRRL 1555)</name>
    <dbReference type="NCBI Taxonomy" id="763407"/>
    <lineage>
        <taxon>Eukaryota</taxon>
        <taxon>Fungi</taxon>
        <taxon>Fungi incertae sedis</taxon>
        <taxon>Mucoromycota</taxon>
        <taxon>Mucoromycotina</taxon>
        <taxon>Mucoromycetes</taxon>
        <taxon>Mucorales</taxon>
        <taxon>Phycomycetaceae</taxon>
        <taxon>Phycomyces</taxon>
    </lineage>
</organism>
<keyword evidence="3" id="KW-1185">Reference proteome</keyword>
<evidence type="ECO:0000313" key="3">
    <source>
        <dbReference type="Proteomes" id="UP000077315"/>
    </source>
</evidence>
<proteinExistence type="predicted"/>
<dbReference type="InParanoid" id="A0A162V5X6"/>
<evidence type="ECO:0000313" key="2">
    <source>
        <dbReference type="EMBL" id="OAD80223.1"/>
    </source>
</evidence>
<dbReference type="GeneID" id="28991265"/>
<dbReference type="AlphaFoldDB" id="A0A162V5X6"/>
<accession>A0A162V5X6</accession>
<dbReference type="EMBL" id="KV440972">
    <property type="protein sequence ID" value="OAD80223.1"/>
    <property type="molecule type" value="Genomic_DNA"/>
</dbReference>
<sequence>MSSIVGDPLAKQSNEKQQQQQQNVHENVQRKPISMCEHFDSELPLLVSRSFTGTERAPRVRRRQRQLPYQVVFEMHIWWGFEKHMSNDRTIITEIIDIKPVMQREGKRIGIELALTLAGSM</sequence>
<evidence type="ECO:0000256" key="1">
    <source>
        <dbReference type="SAM" id="MobiDB-lite"/>
    </source>
</evidence>
<dbReference type="Proteomes" id="UP000077315">
    <property type="component" value="Unassembled WGS sequence"/>
</dbReference>
<dbReference type="RefSeq" id="XP_018298263.1">
    <property type="nucleotide sequence ID" value="XM_018430359.1"/>
</dbReference>
<gene>
    <name evidence="2" type="ORF">PHYBLDRAFT_140224</name>
</gene>
<protein>
    <submittedName>
        <fullName evidence="2">Uncharacterized protein</fullName>
    </submittedName>
</protein>
<name>A0A162V5X6_PHYB8</name>
<feature type="region of interest" description="Disordered" evidence="1">
    <location>
        <begin position="1"/>
        <end position="31"/>
    </location>
</feature>
<dbReference type="VEuPathDB" id="FungiDB:PHYBLDRAFT_140224"/>